<dbReference type="InterPro" id="IPR016377">
    <property type="entry name" value="Sucrose_GGa_phosphorylase-rel"/>
</dbReference>
<feature type="binding site" evidence="3">
    <location>
        <begin position="241"/>
        <end position="243"/>
    </location>
    <ligand>
        <name>substrate</name>
    </ligand>
</feature>
<feature type="binding site" evidence="3">
    <location>
        <begin position="351"/>
        <end position="352"/>
    </location>
    <ligand>
        <name>substrate</name>
    </ligand>
</feature>
<dbReference type="SMART" id="SM00642">
    <property type="entry name" value="Aamy"/>
    <property type="match status" value="1"/>
</dbReference>
<gene>
    <name evidence="5" type="ORF">DYP60_01715</name>
</gene>
<feature type="binding site" evidence="3">
    <location>
        <position position="114"/>
    </location>
    <ligand>
        <name>substrate</name>
    </ligand>
</feature>
<dbReference type="InterPro" id="IPR006047">
    <property type="entry name" value="GH13_cat_dom"/>
</dbReference>
<keyword evidence="6" id="KW-1185">Reference proteome</keyword>
<evidence type="ECO:0000313" key="5">
    <source>
        <dbReference type="EMBL" id="RFU95749.1"/>
    </source>
</evidence>
<evidence type="ECO:0000256" key="1">
    <source>
        <dbReference type="ARBA" id="ARBA00022676"/>
    </source>
</evidence>
<proteinExistence type="predicted"/>
<evidence type="ECO:0000313" key="6">
    <source>
        <dbReference type="Proteomes" id="UP000264002"/>
    </source>
</evidence>
<evidence type="ECO:0000256" key="2">
    <source>
        <dbReference type="ARBA" id="ARBA00022679"/>
    </source>
</evidence>
<feature type="binding site" evidence="3">
    <location>
        <position position="459"/>
    </location>
    <ligand>
        <name>substrate</name>
    </ligand>
</feature>
<dbReference type="Pfam" id="PF00128">
    <property type="entry name" value="Alpha-amylase"/>
    <property type="match status" value="1"/>
</dbReference>
<evidence type="ECO:0000259" key="4">
    <source>
        <dbReference type="SMART" id="SM00642"/>
    </source>
</evidence>
<organism evidence="5 6">
    <name type="scientific">Sphaerochaeta halotolerans</name>
    <dbReference type="NCBI Taxonomy" id="2293840"/>
    <lineage>
        <taxon>Bacteria</taxon>
        <taxon>Pseudomonadati</taxon>
        <taxon>Spirochaetota</taxon>
        <taxon>Spirochaetia</taxon>
        <taxon>Spirochaetales</taxon>
        <taxon>Sphaerochaetaceae</taxon>
        <taxon>Sphaerochaeta</taxon>
    </lineage>
</organism>
<accession>A0A372MJ10</accession>
<reference evidence="5 6" key="2">
    <citation type="submission" date="2018-09" db="EMBL/GenBank/DDBJ databases">
        <title>Genome of Sphaerochaeta halotolerans strain 4-11.</title>
        <authorList>
            <person name="Nazina T.N."/>
            <person name="Sokolova D.S."/>
        </authorList>
    </citation>
    <scope>NUCLEOTIDE SEQUENCE [LARGE SCALE GENOMIC DNA]</scope>
    <source>
        <strain evidence="5 6">4-11</strain>
    </source>
</reference>
<feature type="domain" description="Glycosyl hydrolase family 13 catalytic" evidence="4">
    <location>
        <begin position="66"/>
        <end position="409"/>
    </location>
</feature>
<dbReference type="InterPro" id="IPR045857">
    <property type="entry name" value="O16G_dom_2"/>
</dbReference>
<dbReference type="Proteomes" id="UP000264002">
    <property type="component" value="Unassembled WGS sequence"/>
</dbReference>
<dbReference type="SUPFAM" id="SSF51011">
    <property type="entry name" value="Glycosyl hydrolase domain"/>
    <property type="match status" value="1"/>
</dbReference>
<keyword evidence="2" id="KW-0808">Transferase</keyword>
<name>A0A372MJ10_9SPIR</name>
<dbReference type="PANTHER" id="PTHR38784">
    <property type="entry name" value="SUCROSE PHOSPHORYLASE"/>
    <property type="match status" value="1"/>
</dbReference>
<evidence type="ECO:0000256" key="3">
    <source>
        <dbReference type="PIRSR" id="PIRSR003059-2"/>
    </source>
</evidence>
<keyword evidence="1" id="KW-0328">Glycosyltransferase</keyword>
<protein>
    <submittedName>
        <fullName evidence="5">Sugar phosphorylase</fullName>
    </submittedName>
</protein>
<dbReference type="PIRSF" id="PIRSF003059">
    <property type="entry name" value="Sucrose_phosphorylase"/>
    <property type="match status" value="1"/>
</dbReference>
<dbReference type="InterPro" id="IPR017853">
    <property type="entry name" value="GH"/>
</dbReference>
<dbReference type="EMBL" id="QUWK01000002">
    <property type="protein sequence ID" value="RFU95749.1"/>
    <property type="molecule type" value="Genomic_DNA"/>
</dbReference>
<dbReference type="Gene3D" id="3.90.400.10">
    <property type="entry name" value="Oligo-1,6-glucosidase, Domain 2"/>
    <property type="match status" value="1"/>
</dbReference>
<dbReference type="PANTHER" id="PTHR38784:SF1">
    <property type="entry name" value="SUCROSE PHOSPHORYLASE"/>
    <property type="match status" value="1"/>
</dbReference>
<dbReference type="GO" id="GO:0016757">
    <property type="term" value="F:glycosyltransferase activity"/>
    <property type="evidence" value="ECO:0007669"/>
    <property type="project" value="UniProtKB-KW"/>
</dbReference>
<dbReference type="InterPro" id="IPR013780">
    <property type="entry name" value="Glyco_hydro_b"/>
</dbReference>
<feature type="binding site" evidence="3">
    <location>
        <position position="152"/>
    </location>
    <ligand>
        <name>substrate</name>
    </ligand>
</feature>
<dbReference type="SUPFAM" id="SSF51445">
    <property type="entry name" value="(Trans)glycosidases"/>
    <property type="match status" value="1"/>
</dbReference>
<dbReference type="Gene3D" id="2.60.40.1180">
    <property type="entry name" value="Golgi alpha-mannosidase II"/>
    <property type="match status" value="1"/>
</dbReference>
<dbReference type="Gene3D" id="3.20.20.80">
    <property type="entry name" value="Glycosidases"/>
    <property type="match status" value="1"/>
</dbReference>
<reference evidence="6" key="1">
    <citation type="submission" date="2018-08" db="EMBL/GenBank/DDBJ databases">
        <authorList>
            <person name="Grouzdev D.S."/>
            <person name="Krutkina M.S."/>
        </authorList>
    </citation>
    <scope>NUCLEOTIDE SEQUENCE [LARGE SCALE GENOMIC DNA]</scope>
    <source>
        <strain evidence="6">4-11</strain>
    </source>
</reference>
<dbReference type="GO" id="GO:0005975">
    <property type="term" value="P:carbohydrate metabolic process"/>
    <property type="evidence" value="ECO:0007669"/>
    <property type="project" value="InterPro"/>
</dbReference>
<comment type="caution">
    <text evidence="5">The sequence shown here is derived from an EMBL/GenBank/DDBJ whole genome shotgun (WGS) entry which is preliminary data.</text>
</comment>
<sequence>MPDTYYQRVIMSNMNLQNLVITHLTEIYGKREAEHYRDAFISLLEKYRGELQQKLPKPEIPLEQHTSILITYADSLVAEPNCPTLPLLRAFLHEYIGSTISTVHLLPFYPSSSDDGFSVIDPVEVDPVFGSWEDIHALQKDYQLMFDFVANHLSRENTWIQASLKDTAPYKDFIIELQGEEDISSVFRPRALPLLTKIGEKLVWTTFSSDQVDVNYHNPKVLLMMTEILLIYLVHGASVVRLDAVAFLWKELGTRCIHHPKTHAIIQFFSQILSSLSPDSLLITETNVPHKENISYFGNGHNEAAMVYNFSLPPLVFHTFLSQDATALSSWAKTLLLPSSEVTFFNFLASHDGIGLMPVQDLLSKAEIEAMAQHTQKEGGFISRRNENDGSTSPYELNINYFSALSNIIEDEPESLAIKRFIAASAIMIFFKGVPGIYIHSLIGSKNWTDAPSLSLNPRKINREKIEIQSLRNELSDPHSRRSVILKSMLALLEIRKHEAALSPLADQKIIDTNNPGCFAFLRTARKKRENNKPLEEILIAVNISAVPQSIPLHWYETSKEKEYMDLITNRTNAVSEYIQLDPYQVMVLLRKN</sequence>
<dbReference type="AlphaFoldDB" id="A0A372MJ10"/>